<reference evidence="3" key="1">
    <citation type="submission" date="2020-05" db="EMBL/GenBank/DDBJ databases">
        <authorList>
            <person name="Chiriac C."/>
            <person name="Salcher M."/>
            <person name="Ghai R."/>
            <person name="Kavagutti S V."/>
        </authorList>
    </citation>
    <scope>NUCLEOTIDE SEQUENCE</scope>
</reference>
<evidence type="ECO:0000313" key="3">
    <source>
        <dbReference type="EMBL" id="CAB4181518.1"/>
    </source>
</evidence>
<accession>A0A6J5QKP9</accession>
<keyword evidence="1" id="KW-0175">Coiled coil</keyword>
<organism evidence="3">
    <name type="scientific">uncultured Caudovirales phage</name>
    <dbReference type="NCBI Taxonomy" id="2100421"/>
    <lineage>
        <taxon>Viruses</taxon>
        <taxon>Duplodnaviria</taxon>
        <taxon>Heunggongvirae</taxon>
        <taxon>Uroviricota</taxon>
        <taxon>Caudoviricetes</taxon>
        <taxon>Peduoviridae</taxon>
        <taxon>Maltschvirus</taxon>
        <taxon>Maltschvirus maltsch</taxon>
    </lineage>
</organism>
<protein>
    <submittedName>
        <fullName evidence="3">Uncharacterized protein</fullName>
    </submittedName>
</protein>
<feature type="coiled-coil region" evidence="1">
    <location>
        <begin position="39"/>
        <end position="66"/>
    </location>
</feature>
<proteinExistence type="predicted"/>
<name>A0A6J5QKP9_9CAUD</name>
<dbReference type="EMBL" id="LR796635">
    <property type="protein sequence ID" value="CAB4156200.1"/>
    <property type="molecule type" value="Genomic_DNA"/>
</dbReference>
<evidence type="ECO:0000313" key="2">
    <source>
        <dbReference type="EMBL" id="CAB4156200.1"/>
    </source>
</evidence>
<evidence type="ECO:0000256" key="1">
    <source>
        <dbReference type="SAM" id="Coils"/>
    </source>
</evidence>
<gene>
    <name evidence="3" type="ORF">UFOVP1067_46</name>
    <name evidence="2" type="ORF">UFOVP662_46</name>
</gene>
<sequence length="465" mass="49688">MGFNLLAFAGGAASAIEEKMDIAEKEAKTFAIASTKNMYEKYTKLIEENKTKAEEAAADMELIKSNYSSMADGKSFSAEQLAEIARSPNNRKFLVDAIKKGGINFGNLNPDQMVKIATSNNTPEVKREYIGQALALDTTLKTTLAEQRTKKQMGFFDQIGESAGRAAAEKAALALGTTTEQMKQALNEKPPVSTASFDFTGMRKEDTYDAMKNKAQVNFIKASKSNDPAALETAATDLAVFTALETTPPTEVSKWNEKKARLAAIIVKGGKEGKAAEAERDRMVDVEAKEALRKHIKPAGDGESKVPALGTLNSFVKDAGNRAVEMVHGKKLGSELSRTQLPDGTISLQYIGDNPEFAAQVDTTRRSAAMKALSLYPQDNRDVQAILKTYEQVAAAPVASPAPAAKPAIPAVPAKAAAPTATASPPASQSSNIGQERAIALEAIKKGAPEAAVRKRFKDTTGQEL</sequence>
<dbReference type="EMBL" id="LR797016">
    <property type="protein sequence ID" value="CAB4181518.1"/>
    <property type="molecule type" value="Genomic_DNA"/>
</dbReference>